<evidence type="ECO:0008006" key="4">
    <source>
        <dbReference type="Google" id="ProtNLM"/>
    </source>
</evidence>
<dbReference type="RefSeq" id="WP_181756803.1">
    <property type="nucleotide sequence ID" value="NZ_JACEOG010000002.1"/>
</dbReference>
<evidence type="ECO:0000256" key="1">
    <source>
        <dbReference type="SAM" id="Phobius"/>
    </source>
</evidence>
<feature type="transmembrane region" description="Helical" evidence="1">
    <location>
        <begin position="124"/>
        <end position="149"/>
    </location>
</feature>
<feature type="transmembrane region" description="Helical" evidence="1">
    <location>
        <begin position="45"/>
        <end position="70"/>
    </location>
</feature>
<accession>A0A838XSJ7</accession>
<name>A0A838XSJ7_9ACTN</name>
<protein>
    <recommendedName>
        <fullName evidence="4">DUF2567 domain-containing protein</fullName>
    </recommendedName>
</protein>
<keyword evidence="1" id="KW-0472">Membrane</keyword>
<evidence type="ECO:0000313" key="3">
    <source>
        <dbReference type="Proteomes" id="UP000550354"/>
    </source>
</evidence>
<gene>
    <name evidence="2" type="ORF">H1W00_16055</name>
</gene>
<dbReference type="Proteomes" id="UP000550354">
    <property type="component" value="Unassembled WGS sequence"/>
</dbReference>
<keyword evidence="1" id="KW-1133">Transmembrane helix</keyword>
<keyword evidence="1" id="KW-0812">Transmembrane</keyword>
<proteinExistence type="predicted"/>
<comment type="caution">
    <text evidence="2">The sequence shown here is derived from an EMBL/GenBank/DDBJ whole genome shotgun (WGS) entry which is preliminary data.</text>
</comment>
<reference evidence="2 3" key="1">
    <citation type="submission" date="2020-07" db="EMBL/GenBank/DDBJ databases">
        <title>Draft genome and description of Aeromicrobium phoceense strain Marseille-Q0843 isolated from healthy skin swab.</title>
        <authorList>
            <person name="Boxberger M."/>
            <person name="La Scola B."/>
        </authorList>
    </citation>
    <scope>NUCLEOTIDE SEQUENCE [LARGE SCALE GENOMIC DNA]</scope>
    <source>
        <strain evidence="2 3">Marseille-Q0843</strain>
    </source>
</reference>
<feature type="transmembrane region" description="Helical" evidence="1">
    <location>
        <begin position="7"/>
        <end position="25"/>
    </location>
</feature>
<feature type="transmembrane region" description="Helical" evidence="1">
    <location>
        <begin position="82"/>
        <end position="104"/>
    </location>
</feature>
<dbReference type="AlphaFoldDB" id="A0A838XSJ7"/>
<sequence>MTRTSRVLLAVVAGGIPAAVAWWAFGRPSQWLATERGLVLTEVNATGSFQVVAVFVVVGIVFGVLAGVATHRLTRPGRWETVLGLAAASSAASLVCWRLGIWLGPPPPESVKGLEVGDEVSAQFAVDGIVPFLVWPLVAVLSYTLALYLSSDGEDDDEELADEVSERSEP</sequence>
<organism evidence="2 3">
    <name type="scientific">Aeromicrobium phoceense</name>
    <dbReference type="NCBI Taxonomy" id="2754045"/>
    <lineage>
        <taxon>Bacteria</taxon>
        <taxon>Bacillati</taxon>
        <taxon>Actinomycetota</taxon>
        <taxon>Actinomycetes</taxon>
        <taxon>Propionibacteriales</taxon>
        <taxon>Nocardioidaceae</taxon>
        <taxon>Aeromicrobium</taxon>
    </lineage>
</organism>
<keyword evidence="3" id="KW-1185">Reference proteome</keyword>
<dbReference type="EMBL" id="JACEOG010000002">
    <property type="protein sequence ID" value="MBA4609993.1"/>
    <property type="molecule type" value="Genomic_DNA"/>
</dbReference>
<evidence type="ECO:0000313" key="2">
    <source>
        <dbReference type="EMBL" id="MBA4609993.1"/>
    </source>
</evidence>